<feature type="coiled-coil region" evidence="6">
    <location>
        <begin position="560"/>
        <end position="643"/>
    </location>
</feature>
<dbReference type="InterPro" id="IPR032781">
    <property type="entry name" value="ABC_tran_Xtn"/>
</dbReference>
<dbReference type="GO" id="GO:0005524">
    <property type="term" value="F:ATP binding"/>
    <property type="evidence" value="ECO:0007669"/>
    <property type="project" value="UniProtKB-KW"/>
</dbReference>
<evidence type="ECO:0000256" key="4">
    <source>
        <dbReference type="ARBA" id="ARBA00061571"/>
    </source>
</evidence>
<name>A0A2S5KLN8_9PROT</name>
<keyword evidence="1" id="KW-0677">Repeat</keyword>
<proteinExistence type="inferred from homology"/>
<evidence type="ECO:0000256" key="7">
    <source>
        <dbReference type="SAM" id="MobiDB-lite"/>
    </source>
</evidence>
<dbReference type="CDD" id="cd03221">
    <property type="entry name" value="ABCF_EF-3"/>
    <property type="match status" value="2"/>
</dbReference>
<sequence>MIKLSALSLQRGKQLLLDKADLTLNPGYKVGIIGANGAGKSSLFKLLMGELHPDSGELNVTPSWRISHMAQEVHASERTALDYVLDGDSEFRRLEREMVAAEAEERHVELGELHARFDAIDGYRARSRAGQLLDGLGFGAADHLRAVQSFSGGWRIRLNLAQALMCPSDLLLLDEPTNHLDLDATLWLEQWLRQYQGTLLLISHDRDFIDNVVDYVVHFDQCKTVLYKGNYTFFEQARAERLAQQQAMFERQQAQIAHMEDFIRRFKAKATKATQAQSRIKALERMERIAAAHVDTPFTFRFEASDKLSHPLLALTQADLGYSDKSIIRNMKLSLQPGQRIGLLGPNGAGKSTLIKTLVGELPLQGGEYQSGEHLRIGYFAQHTLEALDMEASPALHLQRLKPELSDQDVRNFLGSFGFQGDRVFELVGVFSGGEKARLALALIACQKPNVLLMDEPTNHLDLEVRHALTLALQEFEGALILVSHDRALLRSCVDTFLLVEGGKVEEFAGDLEDYQRWLADRQASQRAEQEAESRSEGSSNNAAARKERKRQEAAIRQQLRPLKQKLEKHEKAMHDAQQKLDELNASLADPANYEESSKNQLKTLLSEQAQVQTRLATAEEAWLALSEELEQLEIQLSEALND</sequence>
<dbReference type="SMART" id="SM00382">
    <property type="entry name" value="AAA"/>
    <property type="match status" value="2"/>
</dbReference>
<keyword evidence="2" id="KW-0547">Nucleotide-binding</keyword>
<dbReference type="SUPFAM" id="SSF52540">
    <property type="entry name" value="P-loop containing nucleoside triphosphate hydrolases"/>
    <property type="match status" value="2"/>
</dbReference>
<dbReference type="OrthoDB" id="6130096at2"/>
<evidence type="ECO:0000256" key="6">
    <source>
        <dbReference type="SAM" id="Coils"/>
    </source>
</evidence>
<dbReference type="InterPro" id="IPR027417">
    <property type="entry name" value="P-loop_NTPase"/>
</dbReference>
<keyword evidence="6" id="KW-0175">Coiled coil</keyword>
<organism evidence="9 10">
    <name type="scientific">Proteobacteria bacterium 228</name>
    <dbReference type="NCBI Taxonomy" id="2083153"/>
    <lineage>
        <taxon>Bacteria</taxon>
        <taxon>Pseudomonadati</taxon>
        <taxon>Pseudomonadota</taxon>
    </lineage>
</organism>
<dbReference type="InterPro" id="IPR017871">
    <property type="entry name" value="ABC_transporter-like_CS"/>
</dbReference>
<dbReference type="EMBL" id="PRLP01000082">
    <property type="protein sequence ID" value="PPC75632.1"/>
    <property type="molecule type" value="Genomic_DNA"/>
</dbReference>
<dbReference type="PROSITE" id="PS00211">
    <property type="entry name" value="ABC_TRANSPORTER_1"/>
    <property type="match status" value="1"/>
</dbReference>
<dbReference type="PANTHER" id="PTHR19211:SF14">
    <property type="entry name" value="ATP-BINDING CASSETTE SUB-FAMILY F MEMBER 1"/>
    <property type="match status" value="1"/>
</dbReference>
<evidence type="ECO:0000256" key="5">
    <source>
        <dbReference type="ARBA" id="ARBA00069073"/>
    </source>
</evidence>
<dbReference type="PANTHER" id="PTHR19211">
    <property type="entry name" value="ATP-BINDING TRANSPORT PROTEIN-RELATED"/>
    <property type="match status" value="1"/>
</dbReference>
<protein>
    <recommendedName>
        <fullName evidence="5">Probable ATP-binding protein YheS</fullName>
    </recommendedName>
</protein>
<feature type="region of interest" description="Disordered" evidence="7">
    <location>
        <begin position="526"/>
        <end position="553"/>
    </location>
</feature>
<feature type="domain" description="ABC transporter" evidence="8">
    <location>
        <begin position="313"/>
        <end position="527"/>
    </location>
</feature>
<dbReference type="InterPro" id="IPR050611">
    <property type="entry name" value="ABCF"/>
</dbReference>
<evidence type="ECO:0000313" key="9">
    <source>
        <dbReference type="EMBL" id="PPC75632.1"/>
    </source>
</evidence>
<keyword evidence="3 9" id="KW-0067">ATP-binding</keyword>
<evidence type="ECO:0000256" key="1">
    <source>
        <dbReference type="ARBA" id="ARBA00022737"/>
    </source>
</evidence>
<comment type="caution">
    <text evidence="9">The sequence shown here is derived from an EMBL/GenBank/DDBJ whole genome shotgun (WGS) entry which is preliminary data.</text>
</comment>
<evidence type="ECO:0000256" key="2">
    <source>
        <dbReference type="ARBA" id="ARBA00022741"/>
    </source>
</evidence>
<dbReference type="Pfam" id="PF12848">
    <property type="entry name" value="ABC_tran_Xtn"/>
    <property type="match status" value="1"/>
</dbReference>
<evidence type="ECO:0000256" key="3">
    <source>
        <dbReference type="ARBA" id="ARBA00022840"/>
    </source>
</evidence>
<gene>
    <name evidence="9" type="ORF">C4K68_19755</name>
</gene>
<dbReference type="GO" id="GO:0016887">
    <property type="term" value="F:ATP hydrolysis activity"/>
    <property type="evidence" value="ECO:0007669"/>
    <property type="project" value="InterPro"/>
</dbReference>
<dbReference type="PROSITE" id="PS50893">
    <property type="entry name" value="ABC_TRANSPORTER_2"/>
    <property type="match status" value="2"/>
</dbReference>
<dbReference type="Proteomes" id="UP000238196">
    <property type="component" value="Unassembled WGS sequence"/>
</dbReference>
<dbReference type="Pfam" id="PF00005">
    <property type="entry name" value="ABC_tran"/>
    <property type="match status" value="2"/>
</dbReference>
<accession>A0A2S5KLN8</accession>
<feature type="domain" description="ABC transporter" evidence="8">
    <location>
        <begin position="2"/>
        <end position="246"/>
    </location>
</feature>
<reference evidence="9 10" key="1">
    <citation type="submission" date="2018-02" db="EMBL/GenBank/DDBJ databases">
        <title>novel marine gammaproteobacteria from coastal saline agro ecosystem.</title>
        <authorList>
            <person name="Krishnan R."/>
            <person name="Ramesh Kumar N."/>
        </authorList>
    </citation>
    <scope>NUCLEOTIDE SEQUENCE [LARGE SCALE GENOMIC DNA]</scope>
    <source>
        <strain evidence="9 10">228</strain>
    </source>
</reference>
<comment type="similarity">
    <text evidence="4">Belongs to the ABC transporter superfamily. ABCF family. YheS subfamily.</text>
</comment>
<dbReference type="AlphaFoldDB" id="A0A2S5KLN8"/>
<dbReference type="FunFam" id="3.40.50.300:FF:000011">
    <property type="entry name" value="Putative ABC transporter ATP-binding component"/>
    <property type="match status" value="1"/>
</dbReference>
<dbReference type="InterPro" id="IPR003439">
    <property type="entry name" value="ABC_transporter-like_ATP-bd"/>
</dbReference>
<dbReference type="Gene3D" id="3.40.50.300">
    <property type="entry name" value="P-loop containing nucleotide triphosphate hydrolases"/>
    <property type="match status" value="2"/>
</dbReference>
<evidence type="ECO:0000313" key="10">
    <source>
        <dbReference type="Proteomes" id="UP000238196"/>
    </source>
</evidence>
<dbReference type="InterPro" id="IPR003593">
    <property type="entry name" value="AAA+_ATPase"/>
</dbReference>
<dbReference type="FunFam" id="3.40.50.300:FF:002053">
    <property type="entry name" value="ABC transporter ATP-binding protein"/>
    <property type="match status" value="1"/>
</dbReference>
<evidence type="ECO:0000259" key="8">
    <source>
        <dbReference type="PROSITE" id="PS50893"/>
    </source>
</evidence>